<dbReference type="PANTHER" id="PTHR46174:SF1">
    <property type="entry name" value="CXXC-TYPE ZINC FINGER PROTEIN 1"/>
    <property type="match status" value="1"/>
</dbReference>
<dbReference type="GO" id="GO:0003677">
    <property type="term" value="F:DNA binding"/>
    <property type="evidence" value="ECO:0007669"/>
    <property type="project" value="UniProtKB-KW"/>
</dbReference>
<keyword evidence="2" id="KW-0479">Metal-binding</keyword>
<name>G7YAN9_CLOSI</name>
<accession>G7YAN9</accession>
<comment type="subcellular location">
    <subcellularLocation>
        <location evidence="1">Nucleus</location>
    </subcellularLocation>
</comment>
<feature type="compositionally biased region" description="Basic residues" evidence="11">
    <location>
        <begin position="591"/>
        <end position="603"/>
    </location>
</feature>
<feature type="compositionally biased region" description="Basic residues" evidence="11">
    <location>
        <begin position="613"/>
        <end position="625"/>
    </location>
</feature>
<keyword evidence="4" id="KW-0862">Zinc</keyword>
<keyword evidence="10" id="KW-0175">Coiled coil</keyword>
<dbReference type="Pfam" id="PF12269">
    <property type="entry name" value="CpG_bind_C"/>
    <property type="match status" value="1"/>
</dbReference>
<evidence type="ECO:0000256" key="4">
    <source>
        <dbReference type="ARBA" id="ARBA00022833"/>
    </source>
</evidence>
<feature type="compositionally biased region" description="Acidic residues" evidence="11">
    <location>
        <begin position="556"/>
        <end position="583"/>
    </location>
</feature>
<feature type="compositionally biased region" description="Polar residues" evidence="11">
    <location>
        <begin position="626"/>
        <end position="639"/>
    </location>
</feature>
<proteinExistence type="predicted"/>
<keyword evidence="5" id="KW-0805">Transcription regulation</keyword>
<evidence type="ECO:0000256" key="1">
    <source>
        <dbReference type="ARBA" id="ARBA00004123"/>
    </source>
</evidence>
<evidence type="ECO:0000256" key="8">
    <source>
        <dbReference type="ARBA" id="ARBA00023242"/>
    </source>
</evidence>
<dbReference type="GO" id="GO:0008270">
    <property type="term" value="F:zinc ion binding"/>
    <property type="evidence" value="ECO:0007669"/>
    <property type="project" value="UniProtKB-KW"/>
</dbReference>
<keyword evidence="3" id="KW-0863">Zinc-finger</keyword>
<evidence type="ECO:0000256" key="5">
    <source>
        <dbReference type="ARBA" id="ARBA00023015"/>
    </source>
</evidence>
<dbReference type="InterPro" id="IPR037869">
    <property type="entry name" value="Spp1/CFP1"/>
</dbReference>
<dbReference type="Proteomes" id="UP000008909">
    <property type="component" value="Unassembled WGS sequence"/>
</dbReference>
<evidence type="ECO:0000256" key="10">
    <source>
        <dbReference type="SAM" id="Coils"/>
    </source>
</evidence>
<dbReference type="GO" id="GO:0048188">
    <property type="term" value="C:Set1C/COMPASS complex"/>
    <property type="evidence" value="ECO:0007669"/>
    <property type="project" value="InterPro"/>
</dbReference>
<feature type="coiled-coil region" evidence="10">
    <location>
        <begin position="771"/>
        <end position="805"/>
    </location>
</feature>
<protein>
    <recommendedName>
        <fullName evidence="9">CXXC-type zinc finger protein 1</fullName>
    </recommendedName>
</protein>
<evidence type="ECO:0000256" key="3">
    <source>
        <dbReference type="ARBA" id="ARBA00022771"/>
    </source>
</evidence>
<evidence type="ECO:0000256" key="9">
    <source>
        <dbReference type="ARBA" id="ARBA00023828"/>
    </source>
</evidence>
<gene>
    <name evidence="13" type="ORF">CLF_103945</name>
</gene>
<keyword evidence="6" id="KW-0238">DNA-binding</keyword>
<feature type="region of interest" description="Disordered" evidence="11">
    <location>
        <begin position="547"/>
        <end position="689"/>
    </location>
</feature>
<feature type="compositionally biased region" description="Polar residues" evidence="11">
    <location>
        <begin position="647"/>
        <end position="668"/>
    </location>
</feature>
<organism evidence="13 14">
    <name type="scientific">Clonorchis sinensis</name>
    <name type="common">Chinese liver fluke</name>
    <dbReference type="NCBI Taxonomy" id="79923"/>
    <lineage>
        <taxon>Eukaryota</taxon>
        <taxon>Metazoa</taxon>
        <taxon>Spiralia</taxon>
        <taxon>Lophotrochozoa</taxon>
        <taxon>Platyhelminthes</taxon>
        <taxon>Trematoda</taxon>
        <taxon>Digenea</taxon>
        <taxon>Opisthorchiida</taxon>
        <taxon>Opisthorchiata</taxon>
        <taxon>Opisthorchiidae</taxon>
        <taxon>Clonorchis</taxon>
    </lineage>
</organism>
<evidence type="ECO:0000256" key="7">
    <source>
        <dbReference type="ARBA" id="ARBA00023163"/>
    </source>
</evidence>
<dbReference type="EMBL" id="DF143007">
    <property type="protein sequence ID" value="GAA50030.1"/>
    <property type="molecule type" value="Genomic_DNA"/>
</dbReference>
<evidence type="ECO:0000256" key="6">
    <source>
        <dbReference type="ARBA" id="ARBA00023125"/>
    </source>
</evidence>
<reference evidence="13" key="1">
    <citation type="journal article" date="2011" name="Genome Biol.">
        <title>The draft genome of the carcinogenic human liver fluke Clonorchis sinensis.</title>
        <authorList>
            <person name="Wang X."/>
            <person name="Chen W."/>
            <person name="Huang Y."/>
            <person name="Sun J."/>
            <person name="Men J."/>
            <person name="Liu H."/>
            <person name="Luo F."/>
            <person name="Guo L."/>
            <person name="Lv X."/>
            <person name="Deng C."/>
            <person name="Zhou C."/>
            <person name="Fan Y."/>
            <person name="Li X."/>
            <person name="Huang L."/>
            <person name="Hu Y."/>
            <person name="Liang C."/>
            <person name="Hu X."/>
            <person name="Xu J."/>
            <person name="Yu X."/>
        </authorList>
    </citation>
    <scope>NUCLEOTIDE SEQUENCE [LARGE SCALE GENOMIC DNA]</scope>
    <source>
        <strain evidence="13">Henan</strain>
    </source>
</reference>
<reference key="2">
    <citation type="submission" date="2011-10" db="EMBL/GenBank/DDBJ databases">
        <title>The genome and transcriptome sequence of Clonorchis sinensis provide insights into the carcinogenic liver fluke.</title>
        <authorList>
            <person name="Wang X."/>
            <person name="Huang Y."/>
            <person name="Chen W."/>
            <person name="Liu H."/>
            <person name="Guo L."/>
            <person name="Chen Y."/>
            <person name="Luo F."/>
            <person name="Zhou W."/>
            <person name="Sun J."/>
            <person name="Mao Q."/>
            <person name="Liang P."/>
            <person name="Zhou C."/>
            <person name="Tian Y."/>
            <person name="Men J."/>
            <person name="Lv X."/>
            <person name="Huang L."/>
            <person name="Zhou J."/>
            <person name="Hu Y."/>
            <person name="Li R."/>
            <person name="Zhang F."/>
            <person name="Lei H."/>
            <person name="Li X."/>
            <person name="Hu X."/>
            <person name="Liang C."/>
            <person name="Xu J."/>
            <person name="Wu Z."/>
            <person name="Yu X."/>
        </authorList>
    </citation>
    <scope>NUCLEOTIDE SEQUENCE</scope>
    <source>
        <strain>Henan</strain>
    </source>
</reference>
<keyword evidence="14" id="KW-1185">Reference proteome</keyword>
<keyword evidence="8" id="KW-0539">Nucleus</keyword>
<feature type="domain" description="CpG binding protein C-terminal" evidence="12">
    <location>
        <begin position="763"/>
        <end position="976"/>
    </location>
</feature>
<evidence type="ECO:0000313" key="13">
    <source>
        <dbReference type="EMBL" id="GAA50030.1"/>
    </source>
</evidence>
<dbReference type="PANTHER" id="PTHR46174">
    <property type="entry name" value="CXXC-TYPE ZINC FINGER PROTEIN 1"/>
    <property type="match status" value="1"/>
</dbReference>
<dbReference type="GO" id="GO:0045893">
    <property type="term" value="P:positive regulation of DNA-templated transcription"/>
    <property type="evidence" value="ECO:0007669"/>
    <property type="project" value="TreeGrafter"/>
</dbReference>
<evidence type="ECO:0000259" key="12">
    <source>
        <dbReference type="Pfam" id="PF12269"/>
    </source>
</evidence>
<evidence type="ECO:0000256" key="2">
    <source>
        <dbReference type="ARBA" id="ARBA00022723"/>
    </source>
</evidence>
<dbReference type="InterPro" id="IPR022056">
    <property type="entry name" value="CpG-bd_C"/>
</dbReference>
<dbReference type="AlphaFoldDB" id="G7YAN9"/>
<keyword evidence="7" id="KW-0804">Transcription</keyword>
<sequence>LSSADLDIRKKTKNHWLRELNLYQRTFEAEKISASEIQNPGTTKKDTIDKSTFEHQSPAKFSDDCTGYVRFTELQVDRSKTNQVVAVDLLVEFDNWLVNGETWSVHGTPNRARITSVDSDPAFVRCSYAKRVHNAWPVFWYTAADFCKKPDEAYQAFHSQLIMTPTLSFQSKWRLSVFANYSGDNFDDAYDLFAGPIKRRSATKIFDLCRVRDTVPINYERINREGAAAVSTKFKALVDAFIVESLRWQDHCSALRTYGDDFAASTCGSEFERRNAPISLLTIRLRHFVRSRPKKHRSLNIDVQCAIKVDTRRACDDTLKYDGLSSNSGLHSNIVMEATKGNLLSRLDADFQQYLQSLVRNDFAVSLVGGSFPDSKVLEQGWQLVKKDVTDAISDNLVATRLSRSWVYAVHGVIRKSSGEYVGIQLNPTALIFDLERADDIVVVVSGVSKPTENPDMTQQHKTFEIMKIVEKYIGVCRFLAYNHRLCVAVIRDISGADDPTRSILKIRNANSDAWLDDLASDTSGSSDVQSAEAVKRVKADYAWQSATSTRNVHSDDEEDEVEDEERMDEVGDEDDADDEDWVASDYDRKRIQRPGVQRHPHSSLKTAASGKSCHHHQQRVRHKPSLSSPRPSQQTQLNCGPPRSGRSGSQHIKSQNRVKSSVRDNMQSSSTSRRGTRRNAPNSPNRCPLPCELAEPRQCFGPGCTRTAARPDTKYCSEECGLRLAFRRLEVLLPERLQRTKPGDPETNETDSQKLPELDYLATRLDRARLEEIQIEKSAVHDKLVQLEMDHQHLTNLIARARERKPDLLAEATNEADQAEQMEPVVCVTCASEVSMRHALRHMEKCFQKMEGNTVFCANQKEQVVGTPLFCDAYDTQAKAYCKRLRVVCEHFKEPKLPPDTVCGFPLVRDVFVESGSFCCVPRNKCTRHLGWERLRRASIDIERYRYFIKMDDLLQEEQRIHQAISQRGGILGVLLHQTVDHNPSKPVPLPVELRARGIKE</sequence>
<evidence type="ECO:0000313" key="14">
    <source>
        <dbReference type="Proteomes" id="UP000008909"/>
    </source>
</evidence>
<evidence type="ECO:0000256" key="11">
    <source>
        <dbReference type="SAM" id="MobiDB-lite"/>
    </source>
</evidence>
<feature type="non-terminal residue" evidence="13">
    <location>
        <position position="1"/>
    </location>
</feature>